<evidence type="ECO:0000313" key="8">
    <source>
        <dbReference type="Proteomes" id="UP000295673"/>
    </source>
</evidence>
<accession>A0A4R1NX18</accession>
<sequence>MSPFGATIFGCEGLRLSAGERAFFRNARPFGFILFARNIETADQVRALCAELRSCVDHHAPILIDQEGGRVQRFRAPLATEFVPPLEEVERAGANASRAMYLRGRIIAHELHGMGVDANCAPMLDVARDGTHPFLKNRCYGTDPEEISSIGRAMADGLSDGGVLPVMKHMPGHGRAVVDSHFDLPTVTAAEAELAADFAPFKALNDLPMGMTAHLVYTAFDNRPATTSPKMMQLIREHIGFDGLVMTDDISMKALTAPLAEKSAASIAAGCDVVLHCNGDLAEMREVAQACGLMTVAAQARAEAALAARKTPDTVDIEALTAELKTF</sequence>
<comment type="catalytic activity">
    <reaction evidence="1">
        <text>Hydrolysis of terminal non-reducing N-acetyl-D-hexosamine residues in N-acetyl-beta-D-hexosaminides.</text>
        <dbReference type="EC" id="3.2.1.52"/>
    </reaction>
</comment>
<feature type="domain" description="Glycoside hydrolase family 3 N-terminal" evidence="6">
    <location>
        <begin position="31"/>
        <end position="291"/>
    </location>
</feature>
<dbReference type="NCBIfam" id="NF003740">
    <property type="entry name" value="PRK05337.1"/>
    <property type="match status" value="1"/>
</dbReference>
<dbReference type="InterPro" id="IPR036962">
    <property type="entry name" value="Glyco_hydro_3_N_sf"/>
</dbReference>
<dbReference type="SUPFAM" id="SSF51445">
    <property type="entry name" value="(Trans)glycosidases"/>
    <property type="match status" value="1"/>
</dbReference>
<dbReference type="GO" id="GO:0005975">
    <property type="term" value="P:carbohydrate metabolic process"/>
    <property type="evidence" value="ECO:0007669"/>
    <property type="project" value="InterPro"/>
</dbReference>
<name>A0A4R1NX18_9RHOB</name>
<evidence type="ECO:0000256" key="3">
    <source>
        <dbReference type="ARBA" id="ARBA00012663"/>
    </source>
</evidence>
<evidence type="ECO:0000256" key="1">
    <source>
        <dbReference type="ARBA" id="ARBA00001231"/>
    </source>
</evidence>
<dbReference type="InterPro" id="IPR001764">
    <property type="entry name" value="Glyco_hydro_3_N"/>
</dbReference>
<dbReference type="EMBL" id="SMGR01000001">
    <property type="protein sequence ID" value="TCL09702.1"/>
    <property type="molecule type" value="Genomic_DNA"/>
</dbReference>
<reference evidence="7 8" key="1">
    <citation type="submission" date="2019-03" db="EMBL/GenBank/DDBJ databases">
        <title>Genomic Encyclopedia of Archaeal and Bacterial Type Strains, Phase II (KMG-II): from individual species to whole genera.</title>
        <authorList>
            <person name="Goeker M."/>
        </authorList>
    </citation>
    <scope>NUCLEOTIDE SEQUENCE [LARGE SCALE GENOMIC DNA]</scope>
    <source>
        <strain evidence="7 8">DSM 26433</strain>
    </source>
</reference>
<evidence type="ECO:0000259" key="6">
    <source>
        <dbReference type="Pfam" id="PF00933"/>
    </source>
</evidence>
<gene>
    <name evidence="7" type="ORF">BXY66_1759</name>
</gene>
<dbReference type="InterPro" id="IPR050226">
    <property type="entry name" value="NagZ_Beta-hexosaminidase"/>
</dbReference>
<dbReference type="EC" id="3.2.1.52" evidence="3"/>
<organism evidence="7 8">
    <name type="scientific">Shimia isoporae</name>
    <dbReference type="NCBI Taxonomy" id="647720"/>
    <lineage>
        <taxon>Bacteria</taxon>
        <taxon>Pseudomonadati</taxon>
        <taxon>Pseudomonadota</taxon>
        <taxon>Alphaproteobacteria</taxon>
        <taxon>Rhodobacterales</taxon>
        <taxon>Roseobacteraceae</taxon>
    </lineage>
</organism>
<dbReference type="Gene3D" id="3.20.20.300">
    <property type="entry name" value="Glycoside hydrolase, family 3, N-terminal domain"/>
    <property type="match status" value="1"/>
</dbReference>
<dbReference type="RefSeq" id="WP_132859712.1">
    <property type="nucleotide sequence ID" value="NZ_SMGR01000001.1"/>
</dbReference>
<evidence type="ECO:0000256" key="4">
    <source>
        <dbReference type="ARBA" id="ARBA00022801"/>
    </source>
</evidence>
<dbReference type="InterPro" id="IPR017853">
    <property type="entry name" value="GH"/>
</dbReference>
<dbReference type="Pfam" id="PF00933">
    <property type="entry name" value="Glyco_hydro_3"/>
    <property type="match status" value="1"/>
</dbReference>
<keyword evidence="8" id="KW-1185">Reference proteome</keyword>
<comment type="caution">
    <text evidence="7">The sequence shown here is derived from an EMBL/GenBank/DDBJ whole genome shotgun (WGS) entry which is preliminary data.</text>
</comment>
<dbReference type="Proteomes" id="UP000295673">
    <property type="component" value="Unassembled WGS sequence"/>
</dbReference>
<dbReference type="PANTHER" id="PTHR30480:SF13">
    <property type="entry name" value="BETA-HEXOSAMINIDASE"/>
    <property type="match status" value="1"/>
</dbReference>
<dbReference type="GO" id="GO:0009254">
    <property type="term" value="P:peptidoglycan turnover"/>
    <property type="evidence" value="ECO:0007669"/>
    <property type="project" value="TreeGrafter"/>
</dbReference>
<keyword evidence="4" id="KW-0378">Hydrolase</keyword>
<dbReference type="OrthoDB" id="9786661at2"/>
<dbReference type="AlphaFoldDB" id="A0A4R1NX18"/>
<evidence type="ECO:0000313" key="7">
    <source>
        <dbReference type="EMBL" id="TCL09702.1"/>
    </source>
</evidence>
<evidence type="ECO:0000256" key="5">
    <source>
        <dbReference type="ARBA" id="ARBA00023295"/>
    </source>
</evidence>
<comment type="similarity">
    <text evidence="2">Belongs to the glycosyl hydrolase 3 family.</text>
</comment>
<proteinExistence type="inferred from homology"/>
<keyword evidence="5" id="KW-0326">Glycosidase</keyword>
<evidence type="ECO:0000256" key="2">
    <source>
        <dbReference type="ARBA" id="ARBA00005336"/>
    </source>
</evidence>
<dbReference type="GO" id="GO:0004563">
    <property type="term" value="F:beta-N-acetylhexosaminidase activity"/>
    <property type="evidence" value="ECO:0007669"/>
    <property type="project" value="UniProtKB-EC"/>
</dbReference>
<protein>
    <recommendedName>
        <fullName evidence="3">beta-N-acetylhexosaminidase</fullName>
        <ecNumber evidence="3">3.2.1.52</ecNumber>
    </recommendedName>
</protein>
<dbReference type="PANTHER" id="PTHR30480">
    <property type="entry name" value="BETA-HEXOSAMINIDASE-RELATED"/>
    <property type="match status" value="1"/>
</dbReference>